<evidence type="ECO:0000256" key="8">
    <source>
        <dbReference type="ARBA" id="ARBA00024167"/>
    </source>
</evidence>
<dbReference type="InterPro" id="IPR036236">
    <property type="entry name" value="Znf_C2H2_sf"/>
</dbReference>
<comment type="subcellular location">
    <subcellularLocation>
        <location evidence="1">Membrane</location>
    </subcellularLocation>
</comment>
<comment type="catalytic activity">
    <reaction evidence="8">
        <text>chloride(in) = chloride(out)</text>
        <dbReference type="Rhea" id="RHEA:29823"/>
        <dbReference type="ChEBI" id="CHEBI:17996"/>
    </reaction>
</comment>
<dbReference type="GO" id="GO:0005254">
    <property type="term" value="F:chloride channel activity"/>
    <property type="evidence" value="ECO:0007669"/>
    <property type="project" value="InterPro"/>
</dbReference>
<feature type="compositionally biased region" description="Basic residues" evidence="11">
    <location>
        <begin position="978"/>
        <end position="992"/>
    </location>
</feature>
<keyword evidence="15" id="KW-1185">Reference proteome</keyword>
<evidence type="ECO:0000256" key="4">
    <source>
        <dbReference type="ARBA" id="ARBA00022771"/>
    </source>
</evidence>
<dbReference type="PANTHER" id="PTHR10736">
    <property type="entry name" value="BESTROPHIN"/>
    <property type="match status" value="1"/>
</dbReference>
<accession>A0A8X8BWY4</accession>
<evidence type="ECO:0000256" key="9">
    <source>
        <dbReference type="ARBA" id="ARBA00034769"/>
    </source>
</evidence>
<feature type="compositionally biased region" description="Basic and acidic residues" evidence="11">
    <location>
        <begin position="942"/>
        <end position="972"/>
    </location>
</feature>
<evidence type="ECO:0000256" key="12">
    <source>
        <dbReference type="SAM" id="Phobius"/>
    </source>
</evidence>
<dbReference type="SUPFAM" id="SSF140996">
    <property type="entry name" value="Hermes dimerisation domain"/>
    <property type="match status" value="1"/>
</dbReference>
<feature type="transmembrane region" description="Helical" evidence="12">
    <location>
        <begin position="445"/>
        <end position="463"/>
    </location>
</feature>
<reference evidence="14 15" key="1">
    <citation type="journal article" date="2021" name="Cell">
        <title>Tracing the genetic footprints of vertebrate landing in non-teleost ray-finned fishes.</title>
        <authorList>
            <person name="Bi X."/>
            <person name="Wang K."/>
            <person name="Yang L."/>
            <person name="Pan H."/>
            <person name="Jiang H."/>
            <person name="Wei Q."/>
            <person name="Fang M."/>
            <person name="Yu H."/>
            <person name="Zhu C."/>
            <person name="Cai Y."/>
            <person name="He Y."/>
            <person name="Gan X."/>
            <person name="Zeng H."/>
            <person name="Yu D."/>
            <person name="Zhu Y."/>
            <person name="Jiang H."/>
            <person name="Qiu Q."/>
            <person name="Yang H."/>
            <person name="Zhang Y.E."/>
            <person name="Wang W."/>
            <person name="Zhu M."/>
            <person name="He S."/>
            <person name="Zhang G."/>
        </authorList>
    </citation>
    <scope>NUCLEOTIDE SEQUENCE [LARGE SCALE GENOMIC DNA]</scope>
    <source>
        <strain evidence="14">Bchr_013</strain>
    </source>
</reference>
<proteinExistence type="inferred from homology"/>
<evidence type="ECO:0000313" key="14">
    <source>
        <dbReference type="EMBL" id="KAG2469242.1"/>
    </source>
</evidence>
<dbReference type="AlphaFoldDB" id="A0A8X8BWY4"/>
<evidence type="ECO:0000256" key="2">
    <source>
        <dbReference type="ARBA" id="ARBA00022692"/>
    </source>
</evidence>
<dbReference type="GO" id="GO:0016020">
    <property type="term" value="C:membrane"/>
    <property type="evidence" value="ECO:0007669"/>
    <property type="project" value="UniProtKB-SubCell"/>
</dbReference>
<sequence length="1050" mass="119638">MSTRKRSDVWTHFVATSATEAKCNICKKSFSIKGGSSSNLKRHLKSSHPTVLLAQVRTGTEDDSPAASGAVFTTRTSSAGPLTALAGTLTTVSSTPAEPTTMQGAVRPRRPQQQTSMSSFVTRPMDPLRQSKLDEALVRMIACDFQPFSIVEDKGFKEYSHLLDPSYSLPSRKTLSKTVMPRLYEKLRGDIIDKIKIASAVCLTTDCWTSLTTTSYMTVTCHFIEDFQMTYLLDCFALTDRHTAVHLARELTRVTNEWGVGDKIVACVTDNASNIVSALKDHLHWDHIPGFTHMLNLIVRAALQEVKTIVEYFHRSTVASDKLKDTQKQMGQEPLRLKQDVATRWNSTYYMLKRFTEIKDPIISTLALTNASLPNLSPDEWEMSREILDIKPFEEVTTEVSAEKSVWARMTVTYSSKVANATFFGFHRLLLRWKGSIYKLLYREFLVFASLYTALSVVYRFFLSETQKRYFEKVSLYCDKYAEQIPVTFVLGFYVTLVVNRWWNQFVNLPWPDRLMLLISSTVQGGDEQGRLLRRTLMRYVNLTSLLIFRSVSTAVCKRFPTMDHVVEAGFMTPEERKIFENLKSPHLKYWIPVVWFGNLASKARKEGRIQDSVDLQHIMSEMNKFRTWCSTLFGYDWVGIPLVYTQVVTLAVYTFFFACLIGRQFLDPKEGYTGHDLDLYIPVFTLLQFFFYSGWLKVAEQLINPFGEDDDDFEANWCIDRNLQVSLLAVDEMHMNIPRLKKDIYWNDSDVRPPYTLAAADYCIPSFLGSTIDMGLSDHGFMQYEDPFQEESKLQRQESVLRRVRRLLTVPDDSPFRRSSLKRHSSELSNVFLPFPEHRPLFGVDELALKRTRSRSQEQALRDHLSVLQEVSAPSTPQRSALAEGTVPALVITQPDGLPGPLQDTKKGDKNSGGSRLVEPPIEETVVRPTFSCPDGSARAPENDNSGKDEVLKESIEGEGSTKDQKNDSHRWSVPMLKRKVNRQSVRRQHSRASMYSFPSPKATTSRRRLFGVTDAATETRADEETSQTETRETDILESTIEENMGRGQ</sequence>
<dbReference type="InterPro" id="IPR021134">
    <property type="entry name" value="Bestrophin-like"/>
</dbReference>
<dbReference type="Gene3D" id="1.10.10.1070">
    <property type="entry name" value="Zinc finger, BED domain-containing"/>
    <property type="match status" value="1"/>
</dbReference>
<feature type="region of interest" description="Disordered" evidence="11">
    <location>
        <begin position="91"/>
        <end position="120"/>
    </location>
</feature>
<dbReference type="Pfam" id="PF02892">
    <property type="entry name" value="zf-BED"/>
    <property type="match status" value="1"/>
</dbReference>
<feature type="transmembrane region" description="Helical" evidence="12">
    <location>
        <begin position="644"/>
        <end position="666"/>
    </location>
</feature>
<evidence type="ECO:0000256" key="3">
    <source>
        <dbReference type="ARBA" id="ARBA00022723"/>
    </source>
</evidence>
<name>A0A8X8BWY4_POLSE</name>
<evidence type="ECO:0000256" key="5">
    <source>
        <dbReference type="ARBA" id="ARBA00022833"/>
    </source>
</evidence>
<dbReference type="SUPFAM" id="SSF53098">
    <property type="entry name" value="Ribonuclease H-like"/>
    <property type="match status" value="1"/>
</dbReference>
<comment type="caution">
    <text evidence="14">The sequence shown here is derived from an EMBL/GenBank/DDBJ whole genome shotgun (WGS) entry which is preliminary data.</text>
</comment>
<dbReference type="GO" id="GO:0008270">
    <property type="term" value="F:zinc ion binding"/>
    <property type="evidence" value="ECO:0007669"/>
    <property type="project" value="UniProtKB-KW"/>
</dbReference>
<gene>
    <name evidence="14" type="primary">Best3</name>
    <name evidence="14" type="ORF">GTO96_0004385</name>
</gene>
<evidence type="ECO:0000256" key="10">
    <source>
        <dbReference type="PROSITE-ProRule" id="PRU00027"/>
    </source>
</evidence>
<evidence type="ECO:0000256" key="6">
    <source>
        <dbReference type="ARBA" id="ARBA00022989"/>
    </source>
</evidence>
<comment type="similarity">
    <text evidence="9">Belongs to the anion channel-forming bestrophin (TC 1.A.46) family. Calcium-sensitive chloride channel subfamily.</text>
</comment>
<feature type="transmembrane region" description="Helical" evidence="12">
    <location>
        <begin position="678"/>
        <end position="696"/>
    </location>
</feature>
<evidence type="ECO:0000313" key="15">
    <source>
        <dbReference type="Proteomes" id="UP000886611"/>
    </source>
</evidence>
<keyword evidence="4 10" id="KW-0863">Zinc-finger</keyword>
<dbReference type="PROSITE" id="PS50808">
    <property type="entry name" value="ZF_BED"/>
    <property type="match status" value="1"/>
</dbReference>
<feature type="transmembrane region" description="Helical" evidence="12">
    <location>
        <begin position="484"/>
        <end position="503"/>
    </location>
</feature>
<evidence type="ECO:0000259" key="13">
    <source>
        <dbReference type="PROSITE" id="PS50808"/>
    </source>
</evidence>
<dbReference type="SUPFAM" id="SSF57667">
    <property type="entry name" value="beta-beta-alpha zinc fingers"/>
    <property type="match status" value="1"/>
</dbReference>
<dbReference type="PANTHER" id="PTHR10736:SF2">
    <property type="entry name" value="BESTROPHIN-3"/>
    <property type="match status" value="1"/>
</dbReference>
<dbReference type="GO" id="GO:0003677">
    <property type="term" value="F:DNA binding"/>
    <property type="evidence" value="ECO:0007669"/>
    <property type="project" value="InterPro"/>
</dbReference>
<keyword evidence="6 12" id="KW-1133">Transmembrane helix</keyword>
<keyword evidence="7 12" id="KW-0472">Membrane</keyword>
<feature type="compositionally biased region" description="Polar residues" evidence="11">
    <location>
        <begin position="111"/>
        <end position="120"/>
    </location>
</feature>
<protein>
    <submittedName>
        <fullName evidence="14">BEST3 protein</fullName>
    </submittedName>
</protein>
<keyword evidence="2 12" id="KW-0812">Transmembrane</keyword>
<feature type="region of interest" description="Disordered" evidence="11">
    <location>
        <begin position="893"/>
        <end position="1050"/>
    </location>
</feature>
<dbReference type="Proteomes" id="UP000886611">
    <property type="component" value="Unassembled WGS sequence"/>
</dbReference>
<evidence type="ECO:0000256" key="7">
    <source>
        <dbReference type="ARBA" id="ARBA00023136"/>
    </source>
</evidence>
<feature type="non-terminal residue" evidence="14">
    <location>
        <position position="1050"/>
    </location>
</feature>
<dbReference type="InterPro" id="IPR000615">
    <property type="entry name" value="Bestrophin"/>
</dbReference>
<dbReference type="Gene3D" id="3.30.160.60">
    <property type="entry name" value="Classic Zinc Finger"/>
    <property type="match status" value="1"/>
</dbReference>
<evidence type="ECO:0000256" key="1">
    <source>
        <dbReference type="ARBA" id="ARBA00004370"/>
    </source>
</evidence>
<keyword evidence="5" id="KW-0862">Zinc</keyword>
<dbReference type="InterPro" id="IPR012337">
    <property type="entry name" value="RNaseH-like_sf"/>
</dbReference>
<feature type="non-terminal residue" evidence="14">
    <location>
        <position position="1"/>
    </location>
</feature>
<dbReference type="SMART" id="SM00614">
    <property type="entry name" value="ZnF_BED"/>
    <property type="match status" value="1"/>
</dbReference>
<organism evidence="14 15">
    <name type="scientific">Polypterus senegalus</name>
    <name type="common">Senegal bichir</name>
    <dbReference type="NCBI Taxonomy" id="55291"/>
    <lineage>
        <taxon>Eukaryota</taxon>
        <taxon>Metazoa</taxon>
        <taxon>Chordata</taxon>
        <taxon>Craniata</taxon>
        <taxon>Vertebrata</taxon>
        <taxon>Euteleostomi</taxon>
        <taxon>Actinopterygii</taxon>
        <taxon>Polypteriformes</taxon>
        <taxon>Polypteridae</taxon>
        <taxon>Polypterus</taxon>
    </lineage>
</organism>
<dbReference type="Pfam" id="PF01062">
    <property type="entry name" value="Bestrophin"/>
    <property type="match status" value="1"/>
</dbReference>
<dbReference type="InterPro" id="IPR003656">
    <property type="entry name" value="Znf_BED"/>
</dbReference>
<evidence type="ECO:0000256" key="11">
    <source>
        <dbReference type="SAM" id="MobiDB-lite"/>
    </source>
</evidence>
<feature type="domain" description="BED-type" evidence="13">
    <location>
        <begin position="4"/>
        <end position="55"/>
    </location>
</feature>
<keyword evidence="3" id="KW-0479">Metal-binding</keyword>
<dbReference type="EMBL" id="JAATIS010000220">
    <property type="protein sequence ID" value="KAG2469242.1"/>
    <property type="molecule type" value="Genomic_DNA"/>
</dbReference>
<feature type="compositionally biased region" description="Basic and acidic residues" evidence="11">
    <location>
        <begin position="1019"/>
        <end position="1036"/>
    </location>
</feature>